<organism evidence="7 8">
    <name type="scientific">Parafrankia irregularis</name>
    <dbReference type="NCBI Taxonomy" id="795642"/>
    <lineage>
        <taxon>Bacteria</taxon>
        <taxon>Bacillati</taxon>
        <taxon>Actinomycetota</taxon>
        <taxon>Actinomycetes</taxon>
        <taxon>Frankiales</taxon>
        <taxon>Frankiaceae</taxon>
        <taxon>Parafrankia</taxon>
    </lineage>
</organism>
<accession>A0A0S4QWC2</accession>
<feature type="transmembrane region" description="Helical" evidence="5">
    <location>
        <begin position="61"/>
        <end position="81"/>
    </location>
</feature>
<evidence type="ECO:0000256" key="2">
    <source>
        <dbReference type="ARBA" id="ARBA00022692"/>
    </source>
</evidence>
<protein>
    <submittedName>
        <fullName evidence="7">Uncharacterized membrane protein YckC, RDD family</fullName>
    </submittedName>
</protein>
<dbReference type="EMBL" id="FAOZ01000034">
    <property type="protein sequence ID" value="CUU59979.1"/>
    <property type="molecule type" value="Genomic_DNA"/>
</dbReference>
<dbReference type="PANTHER" id="PTHR38480:SF1">
    <property type="entry name" value="SLR0254 PROTEIN"/>
    <property type="match status" value="1"/>
</dbReference>
<evidence type="ECO:0000256" key="3">
    <source>
        <dbReference type="ARBA" id="ARBA00022989"/>
    </source>
</evidence>
<dbReference type="InterPro" id="IPR010432">
    <property type="entry name" value="RDD"/>
</dbReference>
<keyword evidence="8" id="KW-1185">Reference proteome</keyword>
<evidence type="ECO:0000313" key="7">
    <source>
        <dbReference type="EMBL" id="CUU59979.1"/>
    </source>
</evidence>
<proteinExistence type="predicted"/>
<evidence type="ECO:0000256" key="4">
    <source>
        <dbReference type="ARBA" id="ARBA00023136"/>
    </source>
</evidence>
<feature type="domain" description="RDD" evidence="6">
    <location>
        <begin position="23"/>
        <end position="153"/>
    </location>
</feature>
<keyword evidence="4 5" id="KW-0472">Membrane</keyword>
<evidence type="ECO:0000256" key="1">
    <source>
        <dbReference type="ARBA" id="ARBA00004141"/>
    </source>
</evidence>
<feature type="transmembrane region" description="Helical" evidence="5">
    <location>
        <begin position="30"/>
        <end position="49"/>
    </location>
</feature>
<dbReference type="Proteomes" id="UP000198802">
    <property type="component" value="Unassembled WGS sequence"/>
</dbReference>
<name>A0A0S4QWC2_9ACTN</name>
<sequence>MSGLGLETNQLVTGEAVPIDLRVARLGSRMIAGMVDLAIQTVAQIAIVIGTLEVVGPDDEAMLTALVLAVYVVTMLGYPVACETLLRGRTLGKMTLGLRVVRDDGGPIRFRHALVRGLIGVVAERPGVLAAVPAIISMTVSRRSKRLGDLVAGTIVLQVRVPRTVSVPPVVPPPLAGWAALLDLTGVDDDLAARTRRFLDRANQLSDDARTRMGGELLAEVLAAVTPPPPPGTPEWAVLSAVLAERTRRAYQRMIITTAARPPRYPGPRYPG</sequence>
<reference evidence="8" key="1">
    <citation type="submission" date="2015-11" db="EMBL/GenBank/DDBJ databases">
        <authorList>
            <person name="Varghese N."/>
        </authorList>
    </citation>
    <scope>NUCLEOTIDE SEQUENCE [LARGE SCALE GENOMIC DNA]</scope>
    <source>
        <strain evidence="8">DSM 45899</strain>
    </source>
</reference>
<dbReference type="AlphaFoldDB" id="A0A0S4QWC2"/>
<keyword evidence="2 5" id="KW-0812">Transmembrane</keyword>
<dbReference type="Pfam" id="PF06271">
    <property type="entry name" value="RDD"/>
    <property type="match status" value="1"/>
</dbReference>
<evidence type="ECO:0000259" key="6">
    <source>
        <dbReference type="Pfam" id="PF06271"/>
    </source>
</evidence>
<evidence type="ECO:0000313" key="8">
    <source>
        <dbReference type="Proteomes" id="UP000198802"/>
    </source>
</evidence>
<dbReference type="GO" id="GO:0016020">
    <property type="term" value="C:membrane"/>
    <property type="evidence" value="ECO:0007669"/>
    <property type="project" value="UniProtKB-SubCell"/>
</dbReference>
<dbReference type="PANTHER" id="PTHR38480">
    <property type="entry name" value="SLR0254 PROTEIN"/>
    <property type="match status" value="1"/>
</dbReference>
<evidence type="ECO:0000256" key="5">
    <source>
        <dbReference type="SAM" id="Phobius"/>
    </source>
</evidence>
<dbReference type="RefSeq" id="WP_091284456.1">
    <property type="nucleotide sequence ID" value="NZ_FAOZ01000034.1"/>
</dbReference>
<gene>
    <name evidence="7" type="ORF">Ga0074812_1349</name>
</gene>
<comment type="subcellular location">
    <subcellularLocation>
        <location evidence="1">Membrane</location>
        <topology evidence="1">Multi-pass membrane protein</topology>
    </subcellularLocation>
</comment>
<keyword evidence="3 5" id="KW-1133">Transmembrane helix</keyword>